<evidence type="ECO:0008006" key="5">
    <source>
        <dbReference type="Google" id="ProtNLM"/>
    </source>
</evidence>
<accession>A0A7X0MRC1</accession>
<evidence type="ECO:0000313" key="3">
    <source>
        <dbReference type="EMBL" id="MBB6507035.1"/>
    </source>
</evidence>
<feature type="region of interest" description="Disordered" evidence="1">
    <location>
        <begin position="18"/>
        <end position="105"/>
    </location>
</feature>
<keyword evidence="2" id="KW-0732">Signal</keyword>
<protein>
    <recommendedName>
        <fullName evidence="5">Oxidoreductase</fullName>
    </recommendedName>
</protein>
<dbReference type="AlphaFoldDB" id="A0A7X0MRC1"/>
<organism evidence="3 4">
    <name type="scientific">Rhizobium soli</name>
    <dbReference type="NCBI Taxonomy" id="424798"/>
    <lineage>
        <taxon>Bacteria</taxon>
        <taxon>Pseudomonadati</taxon>
        <taxon>Pseudomonadota</taxon>
        <taxon>Alphaproteobacteria</taxon>
        <taxon>Hyphomicrobiales</taxon>
        <taxon>Rhizobiaceae</taxon>
        <taxon>Rhizobium/Agrobacterium group</taxon>
        <taxon>Rhizobium</taxon>
    </lineage>
</organism>
<feature type="chain" id="PRO_5030944444" description="Oxidoreductase" evidence="2">
    <location>
        <begin position="21"/>
        <end position="105"/>
    </location>
</feature>
<proteinExistence type="predicted"/>
<sequence>MMKLLAVTILSAGLATSAMAQTATSGTAADRSNVQQNTAGEGGNIPPKPAASGTVDSTATNSTMPSSSTMGEGSKKCNNGGQPGDAANSGNLPNNTGTTVQGTNC</sequence>
<gene>
    <name evidence="3" type="ORF">F4695_000354</name>
</gene>
<dbReference type="EMBL" id="JACHBU010000001">
    <property type="protein sequence ID" value="MBB6507035.1"/>
    <property type="molecule type" value="Genomic_DNA"/>
</dbReference>
<feature type="signal peptide" evidence="2">
    <location>
        <begin position="1"/>
        <end position="20"/>
    </location>
</feature>
<feature type="compositionally biased region" description="Polar residues" evidence="1">
    <location>
        <begin position="18"/>
        <end position="39"/>
    </location>
</feature>
<reference evidence="3 4" key="1">
    <citation type="submission" date="2020-08" db="EMBL/GenBank/DDBJ databases">
        <title>The Agave Microbiome: Exploring the role of microbial communities in plant adaptations to desert environments.</title>
        <authorList>
            <person name="Partida-Martinez L.P."/>
        </authorList>
    </citation>
    <scope>NUCLEOTIDE SEQUENCE [LARGE SCALE GENOMIC DNA]</scope>
    <source>
        <strain evidence="3 4">AS3.12</strain>
    </source>
</reference>
<keyword evidence="4" id="KW-1185">Reference proteome</keyword>
<dbReference type="RefSeq" id="WP_062455952.1">
    <property type="nucleotide sequence ID" value="NZ_JACHBU010000001.1"/>
</dbReference>
<evidence type="ECO:0000256" key="2">
    <source>
        <dbReference type="SAM" id="SignalP"/>
    </source>
</evidence>
<feature type="compositionally biased region" description="Polar residues" evidence="1">
    <location>
        <begin position="54"/>
        <end position="80"/>
    </location>
</feature>
<dbReference type="Proteomes" id="UP000585437">
    <property type="component" value="Unassembled WGS sequence"/>
</dbReference>
<name>A0A7X0MRC1_9HYPH</name>
<evidence type="ECO:0000313" key="4">
    <source>
        <dbReference type="Proteomes" id="UP000585437"/>
    </source>
</evidence>
<feature type="compositionally biased region" description="Polar residues" evidence="1">
    <location>
        <begin position="88"/>
        <end position="105"/>
    </location>
</feature>
<comment type="caution">
    <text evidence="3">The sequence shown here is derived from an EMBL/GenBank/DDBJ whole genome shotgun (WGS) entry which is preliminary data.</text>
</comment>
<evidence type="ECO:0000256" key="1">
    <source>
        <dbReference type="SAM" id="MobiDB-lite"/>
    </source>
</evidence>